<dbReference type="AlphaFoldDB" id="A0AAW2IU64"/>
<dbReference type="EMBL" id="JACGWK010001598">
    <property type="protein sequence ID" value="KAL0285371.1"/>
    <property type="molecule type" value="Genomic_DNA"/>
</dbReference>
<comment type="caution">
    <text evidence="1">The sequence shown here is derived from an EMBL/GenBank/DDBJ whole genome shotgun (WGS) entry which is preliminary data.</text>
</comment>
<sequence>MIVVSDEVFDSYVKTLRFKSFPYYPAWTEIFGKDRATWEHADTMHQTIPNPNVFGDDDEFMNSFTKSTAHLNAAPPDIKRVSSKKRKKSTSTLDEKFDVKFDTFVNVTDNRLGDLAKRFGVEADESHARRKVWSAVESMSGLTIEQKCVASKKLVNNKNDLDLFLTMSPAA</sequence>
<evidence type="ECO:0000313" key="1">
    <source>
        <dbReference type="EMBL" id="KAL0285371.1"/>
    </source>
</evidence>
<name>A0AAW2IU64_9LAMI</name>
<dbReference type="PANTHER" id="PTHR46250">
    <property type="entry name" value="MYB/SANT-LIKE DNA-BINDING DOMAIN PROTEIN-RELATED"/>
    <property type="match status" value="1"/>
</dbReference>
<accession>A0AAW2IU64</accession>
<reference evidence="1" key="2">
    <citation type="journal article" date="2024" name="Plant">
        <title>Genomic evolution and insights into agronomic trait innovations of Sesamum species.</title>
        <authorList>
            <person name="Miao H."/>
            <person name="Wang L."/>
            <person name="Qu L."/>
            <person name="Liu H."/>
            <person name="Sun Y."/>
            <person name="Le M."/>
            <person name="Wang Q."/>
            <person name="Wei S."/>
            <person name="Zheng Y."/>
            <person name="Lin W."/>
            <person name="Duan Y."/>
            <person name="Cao H."/>
            <person name="Xiong S."/>
            <person name="Wang X."/>
            <person name="Wei L."/>
            <person name="Li C."/>
            <person name="Ma Q."/>
            <person name="Ju M."/>
            <person name="Zhao R."/>
            <person name="Li G."/>
            <person name="Mu C."/>
            <person name="Tian Q."/>
            <person name="Mei H."/>
            <person name="Zhang T."/>
            <person name="Gao T."/>
            <person name="Zhang H."/>
        </authorList>
    </citation>
    <scope>NUCLEOTIDE SEQUENCE</scope>
    <source>
        <strain evidence="1">G01</strain>
    </source>
</reference>
<protein>
    <submittedName>
        <fullName evidence="1">Uncharacterized protein</fullName>
    </submittedName>
</protein>
<organism evidence="1">
    <name type="scientific">Sesamum angustifolium</name>
    <dbReference type="NCBI Taxonomy" id="2727405"/>
    <lineage>
        <taxon>Eukaryota</taxon>
        <taxon>Viridiplantae</taxon>
        <taxon>Streptophyta</taxon>
        <taxon>Embryophyta</taxon>
        <taxon>Tracheophyta</taxon>
        <taxon>Spermatophyta</taxon>
        <taxon>Magnoliopsida</taxon>
        <taxon>eudicotyledons</taxon>
        <taxon>Gunneridae</taxon>
        <taxon>Pentapetalae</taxon>
        <taxon>asterids</taxon>
        <taxon>lamiids</taxon>
        <taxon>Lamiales</taxon>
        <taxon>Pedaliaceae</taxon>
        <taxon>Sesamum</taxon>
    </lineage>
</organism>
<reference evidence="1" key="1">
    <citation type="submission" date="2020-06" db="EMBL/GenBank/DDBJ databases">
        <authorList>
            <person name="Li T."/>
            <person name="Hu X."/>
            <person name="Zhang T."/>
            <person name="Song X."/>
            <person name="Zhang H."/>
            <person name="Dai N."/>
            <person name="Sheng W."/>
            <person name="Hou X."/>
            <person name="Wei L."/>
        </authorList>
    </citation>
    <scope>NUCLEOTIDE SEQUENCE</scope>
    <source>
        <strain evidence="1">G01</strain>
        <tissue evidence="1">Leaf</tissue>
    </source>
</reference>
<proteinExistence type="predicted"/>
<gene>
    <name evidence="1" type="ORF">Sangu_2782400</name>
</gene>